<keyword evidence="1" id="KW-0560">Oxidoreductase</keyword>
<accession>A0A7W6IKG4</accession>
<reference evidence="3 4" key="1">
    <citation type="submission" date="2020-08" db="EMBL/GenBank/DDBJ databases">
        <title>Genomic Encyclopedia of Type Strains, Phase IV (KMG-IV): sequencing the most valuable type-strain genomes for metagenomic binning, comparative biology and taxonomic classification.</title>
        <authorList>
            <person name="Goeker M."/>
        </authorList>
    </citation>
    <scope>NUCLEOTIDE SEQUENCE [LARGE SCALE GENOMIC DNA]</scope>
    <source>
        <strain evidence="3 4">DSM 23447</strain>
    </source>
</reference>
<evidence type="ECO:0000313" key="3">
    <source>
        <dbReference type="EMBL" id="MBB4051303.1"/>
    </source>
</evidence>
<dbReference type="RefSeq" id="WP_183310003.1">
    <property type="nucleotide sequence ID" value="NZ_JACIEW010000001.1"/>
</dbReference>
<gene>
    <name evidence="3" type="ORF">GGR20_000921</name>
</gene>
<dbReference type="AlphaFoldDB" id="A0A7W6IKG4"/>
<proteinExistence type="predicted"/>
<name>A0A7W6IKG4_9HYPH</name>
<dbReference type="Pfam" id="PF02826">
    <property type="entry name" value="2-Hacid_dh_C"/>
    <property type="match status" value="1"/>
</dbReference>
<dbReference type="GO" id="GO:0016618">
    <property type="term" value="F:hydroxypyruvate reductase [NAD(P)H] activity"/>
    <property type="evidence" value="ECO:0007669"/>
    <property type="project" value="TreeGrafter"/>
</dbReference>
<sequence>MHILVGTERADIVELPAIQEISHLGVDVELCRLGSDTSYHELLGLLRPDTFGILIDGPFAVDDKYKYPPKLRVVVSTEFDQTDVLARCSFTKENVNAAYDDSRAELALGLALAVLRNIAANDVAVRAGQWIVKPGNQLSSLSVGVFSNTSIGDQVASLLSAFSKTAEHRFIDNAIKATHTNVYDLVCIIDDVGDQTLSEIAVSSLKDGGFLVDVSRFPAFPGDSLQEWVGSGRLSGAATIVGPSADIRDKSCSNILFAPTEVLQTAEALNEARMLATEKMLEAIRQEMSGN</sequence>
<dbReference type="PANTHER" id="PTHR10996:SF179">
    <property type="entry name" value="D-ISOMER SPECIFIC 2-HYDROXYACID DEHYDROGENASE FAMILY PROTEIN-RELATED"/>
    <property type="match status" value="1"/>
</dbReference>
<dbReference type="GO" id="GO:0030267">
    <property type="term" value="F:glyoxylate reductase (NADPH) activity"/>
    <property type="evidence" value="ECO:0007669"/>
    <property type="project" value="TreeGrafter"/>
</dbReference>
<evidence type="ECO:0000259" key="2">
    <source>
        <dbReference type="Pfam" id="PF02826"/>
    </source>
</evidence>
<comment type="caution">
    <text evidence="3">The sequence shown here is derived from an EMBL/GenBank/DDBJ whole genome shotgun (WGS) entry which is preliminary data.</text>
</comment>
<keyword evidence="4" id="KW-1185">Reference proteome</keyword>
<evidence type="ECO:0000313" key="4">
    <source>
        <dbReference type="Proteomes" id="UP000547011"/>
    </source>
</evidence>
<dbReference type="PANTHER" id="PTHR10996">
    <property type="entry name" value="2-HYDROXYACID DEHYDROGENASE-RELATED"/>
    <property type="match status" value="1"/>
</dbReference>
<evidence type="ECO:0000256" key="1">
    <source>
        <dbReference type="ARBA" id="ARBA00023002"/>
    </source>
</evidence>
<organism evidence="3 4">
    <name type="scientific">Devosia subaequoris</name>
    <dbReference type="NCBI Taxonomy" id="395930"/>
    <lineage>
        <taxon>Bacteria</taxon>
        <taxon>Pseudomonadati</taxon>
        <taxon>Pseudomonadota</taxon>
        <taxon>Alphaproteobacteria</taxon>
        <taxon>Hyphomicrobiales</taxon>
        <taxon>Devosiaceae</taxon>
        <taxon>Devosia</taxon>
    </lineage>
</organism>
<dbReference type="Proteomes" id="UP000547011">
    <property type="component" value="Unassembled WGS sequence"/>
</dbReference>
<dbReference type="GO" id="GO:0005829">
    <property type="term" value="C:cytosol"/>
    <property type="evidence" value="ECO:0007669"/>
    <property type="project" value="TreeGrafter"/>
</dbReference>
<dbReference type="GO" id="GO:0051287">
    <property type="term" value="F:NAD binding"/>
    <property type="evidence" value="ECO:0007669"/>
    <property type="project" value="InterPro"/>
</dbReference>
<dbReference type="SUPFAM" id="SSF51735">
    <property type="entry name" value="NAD(P)-binding Rossmann-fold domains"/>
    <property type="match status" value="1"/>
</dbReference>
<dbReference type="InterPro" id="IPR036291">
    <property type="entry name" value="NAD(P)-bd_dom_sf"/>
</dbReference>
<dbReference type="EMBL" id="JACIEW010000001">
    <property type="protein sequence ID" value="MBB4051303.1"/>
    <property type="molecule type" value="Genomic_DNA"/>
</dbReference>
<dbReference type="InterPro" id="IPR006140">
    <property type="entry name" value="D-isomer_DH_NAD-bd"/>
</dbReference>
<dbReference type="Gene3D" id="3.40.50.720">
    <property type="entry name" value="NAD(P)-binding Rossmann-like Domain"/>
    <property type="match status" value="2"/>
</dbReference>
<dbReference type="InterPro" id="IPR050223">
    <property type="entry name" value="D-isomer_2-hydroxyacid_DH"/>
</dbReference>
<feature type="domain" description="D-isomer specific 2-hydroxyacid dehydrogenase NAD-binding" evidence="2">
    <location>
        <begin position="108"/>
        <end position="238"/>
    </location>
</feature>
<protein>
    <recommendedName>
        <fullName evidence="2">D-isomer specific 2-hydroxyacid dehydrogenase NAD-binding domain-containing protein</fullName>
    </recommendedName>
</protein>